<accession>A0A1I8FI13</accession>
<comment type="catalytic activity">
    <reaction evidence="11">
        <text>an alpha-D-Man-(1-&gt;2)-alpha-D-Man-(1-&gt;2)-alpha-D-Man-(1-&gt;3)-[alpha-D-Man-(1-&gt;2)-alpha-D-Man-(1-&gt;3)-alpha-D-Man-(1-&gt;6)]-beta-D-Man-(1-&gt;4)-beta-D-GlcNAc-(1-&gt;4)-alpha-D-GlcNAc-diphospho-di-trans,poly-cis-dolichol + a di-trans,poly-cis-dolichyl beta-D-mannosyl phosphate = an alpha-D-Man-(1-&gt;2)-alpha-D-Man-(1-&gt;2)-alpha-D-Man-(1-&gt;3)-[alpha-D-Man-(1-&gt;2)-alpha-D-Man-(1-&gt;3)-[alpha-D-Man-(1-&gt;6)]-alpha-D-Man-(1-&gt;6)]-beta-D-Man-(1-&gt;4)-beta-D-GlcNAc-(1-&gt;4)-alpha-D-GlcNAc-diphospho-di-trans,poly-cis-dolichol + a di-trans,poly-cis-dolichyl phosphate + H(+)</text>
        <dbReference type="Rhea" id="RHEA:29535"/>
        <dbReference type="Rhea" id="RHEA-COMP:19498"/>
        <dbReference type="Rhea" id="RHEA-COMP:19501"/>
        <dbReference type="Rhea" id="RHEA-COMP:19518"/>
        <dbReference type="Rhea" id="RHEA-COMP:19519"/>
        <dbReference type="ChEBI" id="CHEBI:15378"/>
        <dbReference type="ChEBI" id="CHEBI:57683"/>
        <dbReference type="ChEBI" id="CHEBI:58211"/>
        <dbReference type="ChEBI" id="CHEBI:132517"/>
        <dbReference type="ChEBI" id="CHEBI:132519"/>
        <dbReference type="EC" id="2.4.1.260"/>
    </reaction>
    <physiologicalReaction direction="left-to-right" evidence="11">
        <dbReference type="Rhea" id="RHEA:29536"/>
    </physiologicalReaction>
</comment>
<evidence type="ECO:0000256" key="8">
    <source>
        <dbReference type="ARBA" id="ARBA00022989"/>
    </source>
</evidence>
<feature type="region of interest" description="Disordered" evidence="13">
    <location>
        <begin position="259"/>
        <end position="278"/>
    </location>
</feature>
<evidence type="ECO:0000313" key="14">
    <source>
        <dbReference type="Proteomes" id="UP000095280"/>
    </source>
</evidence>
<comment type="similarity">
    <text evidence="3 12">Belongs to the glycosyltransferase 22 family.</text>
</comment>
<evidence type="ECO:0000256" key="3">
    <source>
        <dbReference type="ARBA" id="ARBA00007063"/>
    </source>
</evidence>
<keyword evidence="9" id="KW-0472">Membrane</keyword>
<keyword evidence="4 12" id="KW-0328">Glycosyltransferase</keyword>
<evidence type="ECO:0000256" key="12">
    <source>
        <dbReference type="RuleBase" id="RU363075"/>
    </source>
</evidence>
<evidence type="ECO:0000256" key="5">
    <source>
        <dbReference type="ARBA" id="ARBA00022679"/>
    </source>
</evidence>
<evidence type="ECO:0000256" key="6">
    <source>
        <dbReference type="ARBA" id="ARBA00022692"/>
    </source>
</evidence>
<evidence type="ECO:0000256" key="1">
    <source>
        <dbReference type="ARBA" id="ARBA00004477"/>
    </source>
</evidence>
<feature type="region of interest" description="Disordered" evidence="13">
    <location>
        <begin position="367"/>
        <end position="406"/>
    </location>
</feature>
<keyword evidence="8" id="KW-1133">Transmembrane helix</keyword>
<feature type="compositionally biased region" description="Low complexity" evidence="13">
    <location>
        <begin position="367"/>
        <end position="382"/>
    </location>
</feature>
<protein>
    <recommendedName>
        <fullName evidence="12">Mannosyltransferase</fullName>
        <ecNumber evidence="12">2.4.1.-</ecNumber>
    </recommendedName>
</protein>
<feature type="compositionally biased region" description="Polar residues" evidence="13">
    <location>
        <begin position="429"/>
        <end position="441"/>
    </location>
</feature>
<feature type="region of interest" description="Disordered" evidence="13">
    <location>
        <begin position="183"/>
        <end position="203"/>
    </location>
</feature>
<dbReference type="EC" id="2.4.1.-" evidence="12"/>
<evidence type="ECO:0000256" key="10">
    <source>
        <dbReference type="ARBA" id="ARBA00044721"/>
    </source>
</evidence>
<proteinExistence type="inferred from homology"/>
<dbReference type="GO" id="GO:0006487">
    <property type="term" value="P:protein N-linked glycosylation"/>
    <property type="evidence" value="ECO:0007669"/>
    <property type="project" value="TreeGrafter"/>
</dbReference>
<evidence type="ECO:0000256" key="11">
    <source>
        <dbReference type="ARBA" id="ARBA00048899"/>
    </source>
</evidence>
<dbReference type="GO" id="GO:0052917">
    <property type="term" value="F:dol-P-Man:Man(7)GlcNAc(2)-PP-Dol alpha-1,6-mannosyltransferase activity"/>
    <property type="evidence" value="ECO:0007669"/>
    <property type="project" value="UniProtKB-EC"/>
</dbReference>
<keyword evidence="7 12" id="KW-0256">Endoplasmic reticulum</keyword>
<feature type="region of interest" description="Disordered" evidence="13">
    <location>
        <begin position="425"/>
        <end position="469"/>
    </location>
</feature>
<evidence type="ECO:0000256" key="13">
    <source>
        <dbReference type="SAM" id="MobiDB-lite"/>
    </source>
</evidence>
<evidence type="ECO:0000256" key="9">
    <source>
        <dbReference type="ARBA" id="ARBA00023136"/>
    </source>
</evidence>
<sequence length="469" mass="49066">AHCCRGLGVLGRLVWPELSVLLFNTWQNKSSAMGTQPFLWYFLLGSLPRCLLFSAPLALASAKLARARQATTGFGSSLCAGLFLPTAQRAPLRALLCAAVSTPPRPALVMLFLATDGIPLERGLPQKNLWIKQQASAGSSALATCWVTPGAAGLLALAAAWNYPGGEAVSLLHTYLHSSASVHSSRRRRPDADAAEPSGPSLRLTGSTDLLAEGFSGLCWHRLLRLRTALLMLEKPHRYPFNSAGGTFLTDSSLSKSMRHSSIRHQSQTSPAAVADAADSSCGDSGISGASGCASPTQGLRCSQAAATAAALGRLAVPRHGDVSHQRAALAAADFNDAKLPNNGGVGGGYRCILATHSERQLRARRVGAGPAAGAGAQPGYAEPRDPHQAEGAGQAGARGPGSHGQGYEQIEYVLKMVDKAHKLEDENASATQPARNCANQRSSNTARRTAAAGGRNYRSETDYATKSC</sequence>
<dbReference type="PANTHER" id="PTHR22760">
    <property type="entry name" value="GLYCOSYLTRANSFERASE"/>
    <property type="match status" value="1"/>
</dbReference>
<dbReference type="GO" id="GO:0005789">
    <property type="term" value="C:endoplasmic reticulum membrane"/>
    <property type="evidence" value="ECO:0007669"/>
    <property type="project" value="UniProtKB-SubCell"/>
</dbReference>
<evidence type="ECO:0000313" key="15">
    <source>
        <dbReference type="WBParaSite" id="maker-unitig_35735-snap-gene-0.1-mRNA-1"/>
    </source>
</evidence>
<dbReference type="AlphaFoldDB" id="A0A1I8FI13"/>
<evidence type="ECO:0000256" key="4">
    <source>
        <dbReference type="ARBA" id="ARBA00022676"/>
    </source>
</evidence>
<keyword evidence="14" id="KW-1185">Reference proteome</keyword>
<comment type="pathway">
    <text evidence="2">Protein modification; protein glycosylation.</text>
</comment>
<dbReference type="UniPathway" id="UPA00378"/>
<dbReference type="Proteomes" id="UP000095280">
    <property type="component" value="Unplaced"/>
</dbReference>
<dbReference type="Pfam" id="PF03901">
    <property type="entry name" value="Glyco_transf_22"/>
    <property type="match status" value="1"/>
</dbReference>
<keyword evidence="6" id="KW-0812">Transmembrane</keyword>
<evidence type="ECO:0000256" key="7">
    <source>
        <dbReference type="ARBA" id="ARBA00022824"/>
    </source>
</evidence>
<feature type="compositionally biased region" description="Gly residues" evidence="13">
    <location>
        <begin position="394"/>
        <end position="405"/>
    </location>
</feature>
<organism evidence="14 15">
    <name type="scientific">Macrostomum lignano</name>
    <dbReference type="NCBI Taxonomy" id="282301"/>
    <lineage>
        <taxon>Eukaryota</taxon>
        <taxon>Metazoa</taxon>
        <taxon>Spiralia</taxon>
        <taxon>Lophotrochozoa</taxon>
        <taxon>Platyhelminthes</taxon>
        <taxon>Rhabditophora</taxon>
        <taxon>Macrostomorpha</taxon>
        <taxon>Macrostomida</taxon>
        <taxon>Macrostomidae</taxon>
        <taxon>Macrostomum</taxon>
    </lineage>
</organism>
<comment type="subcellular location">
    <subcellularLocation>
        <location evidence="1 12">Endoplasmic reticulum membrane</location>
        <topology evidence="1 12">Multi-pass membrane protein</topology>
    </subcellularLocation>
</comment>
<feature type="compositionally biased region" description="Basic and acidic residues" evidence="13">
    <location>
        <begin position="458"/>
        <end position="469"/>
    </location>
</feature>
<dbReference type="PANTHER" id="PTHR22760:SF1">
    <property type="entry name" value="DOL-P-MAN:MAN(7)GLCNAC(2)-PP-DOL ALPHA-1,6-MANNOSYLTRANSFERASE"/>
    <property type="match status" value="1"/>
</dbReference>
<dbReference type="InterPro" id="IPR005599">
    <property type="entry name" value="GPI_mannosylTrfase"/>
</dbReference>
<comment type="function">
    <text evidence="10">Mannosyltransferase that operates in the biosynthetic pathway of dolichol-linked oligosaccharides, the glycan precursors employed in protein asparagine (N)-glycosylation. The assembly of dolichol-linked oligosaccharides begins on the cytosolic side of the endoplasmic reticulum membrane and finishes in its lumen. The sequential addition of sugars to dolichol pyrophosphate produces dolichol-linked oligosaccharides containing fourteen sugars, including two GlcNAcs, nine mannoses and three glucoses. Once assembled, the oligosaccharide is transferred from the lipid to nascent proteins by oligosaccharyltransferases. In the lumen of the endoplasmic reticulum, adds the eighth mannose residue in an alpha-1,6 linkage onto Man(7)GlcNAc(2)-PP-dolichol to produce Man(8)GlcNAc(2)-PP-dolichol.</text>
</comment>
<dbReference type="WBParaSite" id="maker-unitig_35735-snap-gene-0.1-mRNA-1">
    <property type="protein sequence ID" value="maker-unitig_35735-snap-gene-0.1-mRNA-1"/>
    <property type="gene ID" value="maker-unitig_35735-snap-gene-0.1"/>
</dbReference>
<keyword evidence="5" id="KW-0808">Transferase</keyword>
<name>A0A1I8FI13_9PLAT</name>
<feature type="compositionally biased region" description="Low complexity" evidence="13">
    <location>
        <begin position="442"/>
        <end position="457"/>
    </location>
</feature>
<reference evidence="15" key="1">
    <citation type="submission" date="2016-11" db="UniProtKB">
        <authorList>
            <consortium name="WormBaseParasite"/>
        </authorList>
    </citation>
    <scope>IDENTIFICATION</scope>
</reference>
<evidence type="ECO:0000256" key="2">
    <source>
        <dbReference type="ARBA" id="ARBA00004922"/>
    </source>
</evidence>